<sequence length="250" mass="27243">MADQPDPPDKWRVYEGDDTPDPEPPEAGVFPPPPYAQTPHVPYGSAQTSGIQFTATRSSGPKLILAILSAPVLILVVVIAVAIFAAIAIFAAVDGGVGGIGGIDAKDPDDFADLVDKIEEERGTTEVQDVNFYTDYIIVYMPYTGDPGDDRQISYTWRGGDLEEWTRGTSTDPTFDLKEIDTEVIDGMCDPVLDEADGAQKDDCYVFLSKPSSGDEWFRAFASDDFGRSVYVTYDEDGKELTRTCNSQPC</sequence>
<reference evidence="3 4" key="2">
    <citation type="submission" date="2019-09" db="EMBL/GenBank/DDBJ databases">
        <authorList>
            <person name="Jin C."/>
        </authorList>
    </citation>
    <scope>NUCLEOTIDE SEQUENCE [LARGE SCALE GENOMIC DNA]</scope>
    <source>
        <strain evidence="3 4">BN130099</strain>
    </source>
</reference>
<dbReference type="EMBL" id="VUJV01000003">
    <property type="protein sequence ID" value="KAA1419140.1"/>
    <property type="molecule type" value="Genomic_DNA"/>
</dbReference>
<dbReference type="RefSeq" id="WP_149728475.1">
    <property type="nucleotide sequence ID" value="NZ_VUJV01000003.1"/>
</dbReference>
<evidence type="ECO:0000256" key="1">
    <source>
        <dbReference type="SAM" id="MobiDB-lite"/>
    </source>
</evidence>
<keyword evidence="2" id="KW-1133">Transmembrane helix</keyword>
<feature type="region of interest" description="Disordered" evidence="1">
    <location>
        <begin position="1"/>
        <end position="42"/>
    </location>
</feature>
<keyword evidence="4" id="KW-1185">Reference proteome</keyword>
<evidence type="ECO:0000256" key="2">
    <source>
        <dbReference type="SAM" id="Phobius"/>
    </source>
</evidence>
<proteinExistence type="predicted"/>
<name>A0A5B1LH67_9ACTN</name>
<evidence type="ECO:0000313" key="4">
    <source>
        <dbReference type="Proteomes" id="UP000325003"/>
    </source>
</evidence>
<dbReference type="AlphaFoldDB" id="A0A5B1LH67"/>
<keyword evidence="2" id="KW-0472">Membrane</keyword>
<protein>
    <submittedName>
        <fullName evidence="3">Uncharacterized protein</fullName>
    </submittedName>
</protein>
<feature type="transmembrane region" description="Helical" evidence="2">
    <location>
        <begin position="63"/>
        <end position="93"/>
    </location>
</feature>
<keyword evidence="2" id="KW-0812">Transmembrane</keyword>
<organism evidence="3 4">
    <name type="scientific">Nocardioides humilatus</name>
    <dbReference type="NCBI Taxonomy" id="2607660"/>
    <lineage>
        <taxon>Bacteria</taxon>
        <taxon>Bacillati</taxon>
        <taxon>Actinomycetota</taxon>
        <taxon>Actinomycetes</taxon>
        <taxon>Propionibacteriales</taxon>
        <taxon>Nocardioidaceae</taxon>
        <taxon>Nocardioides</taxon>
    </lineage>
</organism>
<evidence type="ECO:0000313" key="3">
    <source>
        <dbReference type="EMBL" id="KAA1419140.1"/>
    </source>
</evidence>
<accession>A0A5B1LH67</accession>
<dbReference type="Proteomes" id="UP000325003">
    <property type="component" value="Unassembled WGS sequence"/>
</dbReference>
<gene>
    <name evidence="3" type="ORF">F0U44_11855</name>
</gene>
<comment type="caution">
    <text evidence="3">The sequence shown here is derived from an EMBL/GenBank/DDBJ whole genome shotgun (WGS) entry which is preliminary data.</text>
</comment>
<reference evidence="3 4" key="1">
    <citation type="submission" date="2019-09" db="EMBL/GenBank/DDBJ databases">
        <title>Nocardioides panacisoli sp. nov., isolated from the soil of a ginseng field.</title>
        <authorList>
            <person name="Cho C."/>
        </authorList>
    </citation>
    <scope>NUCLEOTIDE SEQUENCE [LARGE SCALE GENOMIC DNA]</scope>
    <source>
        <strain evidence="3 4">BN130099</strain>
    </source>
</reference>